<keyword evidence="3" id="KW-1185">Reference proteome</keyword>
<feature type="region of interest" description="Disordered" evidence="1">
    <location>
        <begin position="23"/>
        <end position="45"/>
    </location>
</feature>
<evidence type="ECO:0000256" key="1">
    <source>
        <dbReference type="SAM" id="MobiDB-lite"/>
    </source>
</evidence>
<evidence type="ECO:0000313" key="2">
    <source>
        <dbReference type="EMBL" id="KAJ3572688.1"/>
    </source>
</evidence>
<reference evidence="2" key="1">
    <citation type="submission" date="2022-07" db="EMBL/GenBank/DDBJ databases">
        <title>Genome Sequence of Leucocoprinus birnbaumii.</title>
        <authorList>
            <person name="Buettner E."/>
        </authorList>
    </citation>
    <scope>NUCLEOTIDE SEQUENCE</scope>
    <source>
        <strain evidence="2">VT141</strain>
    </source>
</reference>
<dbReference type="EMBL" id="JANIEX010000132">
    <property type="protein sequence ID" value="KAJ3572688.1"/>
    <property type="molecule type" value="Genomic_DNA"/>
</dbReference>
<dbReference type="Proteomes" id="UP001213000">
    <property type="component" value="Unassembled WGS sequence"/>
</dbReference>
<feature type="compositionally biased region" description="Polar residues" evidence="1">
    <location>
        <begin position="31"/>
        <end position="45"/>
    </location>
</feature>
<evidence type="ECO:0000313" key="3">
    <source>
        <dbReference type="Proteomes" id="UP001213000"/>
    </source>
</evidence>
<comment type="caution">
    <text evidence="2">The sequence shown here is derived from an EMBL/GenBank/DDBJ whole genome shotgun (WGS) entry which is preliminary data.</text>
</comment>
<proteinExistence type="predicted"/>
<sequence length="296" mass="33413">MFLHVESKPLTGIEEQLQQKETYKELDEESSTASESQNYASNMDSSTAGAVKAPCAFKLQPKTDTHKLNAQLAAPYPLCQGQLVYQPCDLKDTQWRWRDGVHYRHEGWHKHEKPCKIHLTYQRNQQFEATMKAHPLAGPLELLVGVHGLEGPSKLVSDISPIFLNKNRIGQRRCGIIKAARGDGTFLDTVKRLQEFVEKNQDRVVHHSLIPLVICIQTPWMWKVLGRSLTEEDPVNGLVSDAAHGPWVVEDLKSPPDVNLGILCRYPQLDTCLDFVLGWCICTAFSRALLSTIQVH</sequence>
<dbReference type="AlphaFoldDB" id="A0AAD5YT96"/>
<accession>A0AAD5YT96</accession>
<gene>
    <name evidence="2" type="ORF">NP233_g2918</name>
</gene>
<organism evidence="2 3">
    <name type="scientific">Leucocoprinus birnbaumii</name>
    <dbReference type="NCBI Taxonomy" id="56174"/>
    <lineage>
        <taxon>Eukaryota</taxon>
        <taxon>Fungi</taxon>
        <taxon>Dikarya</taxon>
        <taxon>Basidiomycota</taxon>
        <taxon>Agaricomycotina</taxon>
        <taxon>Agaricomycetes</taxon>
        <taxon>Agaricomycetidae</taxon>
        <taxon>Agaricales</taxon>
        <taxon>Agaricineae</taxon>
        <taxon>Agaricaceae</taxon>
        <taxon>Leucocoprinus</taxon>
    </lineage>
</organism>
<name>A0AAD5YT96_9AGAR</name>
<protein>
    <submittedName>
        <fullName evidence="2">Uncharacterized protein</fullName>
    </submittedName>
</protein>